<dbReference type="EMBL" id="JNAJ01000012">
    <property type="protein sequence ID" value="KGF91757.1"/>
    <property type="molecule type" value="Genomic_DNA"/>
</dbReference>
<keyword evidence="6 9" id="KW-0547">Nucleotide-binding</keyword>
<feature type="binding site" evidence="9">
    <location>
        <begin position="58"/>
        <end position="65"/>
    </location>
    <ligand>
        <name>ATP</name>
        <dbReference type="ChEBI" id="CHEBI:30616"/>
    </ligand>
</feature>
<dbReference type="GO" id="GO:0005737">
    <property type="term" value="C:cytoplasm"/>
    <property type="evidence" value="ECO:0007669"/>
    <property type="project" value="UniProtKB-SubCell"/>
</dbReference>
<dbReference type="PROSITE" id="PS00618">
    <property type="entry name" value="RECF_2"/>
    <property type="match status" value="1"/>
</dbReference>
<dbReference type="GO" id="GO:0006302">
    <property type="term" value="P:double-strand break repair"/>
    <property type="evidence" value="ECO:0007669"/>
    <property type="project" value="TreeGrafter"/>
</dbReference>
<evidence type="ECO:0000259" key="11">
    <source>
        <dbReference type="Pfam" id="PF02463"/>
    </source>
</evidence>
<protein>
    <recommendedName>
        <fullName evidence="3 9">DNA replication and repair protein RecF</fullName>
    </recommendedName>
</protein>
<keyword evidence="5 9" id="KW-0235">DNA replication</keyword>
<dbReference type="GO" id="GO:0009432">
    <property type="term" value="P:SOS response"/>
    <property type="evidence" value="ECO:0007669"/>
    <property type="project" value="UniProtKB-UniRule"/>
</dbReference>
<evidence type="ECO:0000313" key="13">
    <source>
        <dbReference type="Proteomes" id="UP000030491"/>
    </source>
</evidence>
<dbReference type="PROSITE" id="PS00617">
    <property type="entry name" value="RECF_1"/>
    <property type="match status" value="1"/>
</dbReference>
<dbReference type="InterPro" id="IPR027417">
    <property type="entry name" value="P-loop_NTPase"/>
</dbReference>
<keyword evidence="4 9" id="KW-0963">Cytoplasm</keyword>
<dbReference type="GO" id="GO:0005524">
    <property type="term" value="F:ATP binding"/>
    <property type="evidence" value="ECO:0007669"/>
    <property type="project" value="UniProtKB-UniRule"/>
</dbReference>
<comment type="similarity">
    <text evidence="2 9 10">Belongs to the RecF family.</text>
</comment>
<dbReference type="PANTHER" id="PTHR32182:SF0">
    <property type="entry name" value="DNA REPLICATION AND REPAIR PROTEIN RECF"/>
    <property type="match status" value="1"/>
</dbReference>
<dbReference type="GO" id="GO:0003697">
    <property type="term" value="F:single-stranded DNA binding"/>
    <property type="evidence" value="ECO:0007669"/>
    <property type="project" value="UniProtKB-UniRule"/>
</dbReference>
<gene>
    <name evidence="9" type="primary">recF</name>
    <name evidence="12" type="ORF">EU93_0904</name>
</gene>
<comment type="subcellular location">
    <subcellularLocation>
        <location evidence="1 9 10">Cytoplasm</location>
    </subcellularLocation>
</comment>
<evidence type="ECO:0000256" key="2">
    <source>
        <dbReference type="ARBA" id="ARBA00008016"/>
    </source>
</evidence>
<evidence type="ECO:0000256" key="1">
    <source>
        <dbReference type="ARBA" id="ARBA00004496"/>
    </source>
</evidence>
<dbReference type="RefSeq" id="WP_241432556.1">
    <property type="nucleotide sequence ID" value="NZ_JNAJ01000012.1"/>
</dbReference>
<dbReference type="GO" id="GO:0006260">
    <property type="term" value="P:DNA replication"/>
    <property type="evidence" value="ECO:0007669"/>
    <property type="project" value="UniProtKB-UniRule"/>
</dbReference>
<accession>A0A0A1ZQ92</accession>
<reference evidence="13" key="1">
    <citation type="journal article" date="2014" name="Sci. Data">
        <title>Genomes of diverse isolates of the marine cyanobacterium Prochlorococcus.</title>
        <authorList>
            <person name="Biller S."/>
            <person name="Berube P."/>
            <person name="Thompson J."/>
            <person name="Kelly L."/>
            <person name="Roggensack S."/>
            <person name="Awad L."/>
            <person name="Roache-Johnson K."/>
            <person name="Ding H."/>
            <person name="Giovannoni S.J."/>
            <person name="Moore L.R."/>
            <person name="Chisholm S.W."/>
        </authorList>
    </citation>
    <scope>NUCLEOTIDE SEQUENCE [LARGE SCALE GENOMIC DNA]</scope>
</reference>
<keyword evidence="9 10" id="KW-0227">DNA damage</keyword>
<dbReference type="AlphaFoldDB" id="A0A0A1ZQ92"/>
<dbReference type="NCBIfam" id="TIGR00611">
    <property type="entry name" value="recf"/>
    <property type="match status" value="1"/>
</dbReference>
<dbReference type="InterPro" id="IPR003395">
    <property type="entry name" value="RecF/RecN/SMC_N"/>
</dbReference>
<evidence type="ECO:0000313" key="12">
    <source>
        <dbReference type="EMBL" id="KGF91757.1"/>
    </source>
</evidence>
<dbReference type="SUPFAM" id="SSF52540">
    <property type="entry name" value="P-loop containing nucleoside triphosphate hydrolases"/>
    <property type="match status" value="1"/>
</dbReference>
<dbReference type="Gene3D" id="3.40.50.300">
    <property type="entry name" value="P-loop containing nucleotide triphosphate hydrolases"/>
    <property type="match status" value="1"/>
</dbReference>
<dbReference type="HAMAP" id="MF_00365">
    <property type="entry name" value="RecF"/>
    <property type="match status" value="1"/>
</dbReference>
<evidence type="ECO:0000256" key="5">
    <source>
        <dbReference type="ARBA" id="ARBA00022705"/>
    </source>
</evidence>
<evidence type="ECO:0000256" key="10">
    <source>
        <dbReference type="RuleBase" id="RU000578"/>
    </source>
</evidence>
<dbReference type="Gene3D" id="1.20.1050.90">
    <property type="entry name" value="RecF/RecN/SMC, N-terminal domain"/>
    <property type="match status" value="1"/>
</dbReference>
<comment type="caution">
    <text evidence="12">The sequence shown here is derived from an EMBL/GenBank/DDBJ whole genome shotgun (WGS) entry which is preliminary data.</text>
</comment>
<proteinExistence type="inferred from homology"/>
<dbReference type="Pfam" id="PF02463">
    <property type="entry name" value="SMC_N"/>
    <property type="match status" value="1"/>
</dbReference>
<keyword evidence="7 9" id="KW-0067">ATP-binding</keyword>
<name>A0A0A1ZQ92_PROMR</name>
<dbReference type="InterPro" id="IPR001238">
    <property type="entry name" value="DNA-binding_RecF"/>
</dbReference>
<dbReference type="PANTHER" id="PTHR32182">
    <property type="entry name" value="DNA REPLICATION AND REPAIR PROTEIN RECF"/>
    <property type="match status" value="1"/>
</dbReference>
<dbReference type="GO" id="GO:0000731">
    <property type="term" value="P:DNA synthesis involved in DNA repair"/>
    <property type="evidence" value="ECO:0007669"/>
    <property type="project" value="TreeGrafter"/>
</dbReference>
<dbReference type="InterPro" id="IPR042174">
    <property type="entry name" value="RecF_2"/>
</dbReference>
<keyword evidence="8 9" id="KW-0238">DNA-binding</keyword>
<keyword evidence="9 10" id="KW-0234">DNA repair</keyword>
<keyword evidence="9 10" id="KW-0742">SOS response</keyword>
<evidence type="ECO:0000256" key="4">
    <source>
        <dbReference type="ARBA" id="ARBA00022490"/>
    </source>
</evidence>
<evidence type="ECO:0000256" key="9">
    <source>
        <dbReference type="HAMAP-Rule" id="MF_00365"/>
    </source>
</evidence>
<evidence type="ECO:0000256" key="6">
    <source>
        <dbReference type="ARBA" id="ARBA00022741"/>
    </source>
</evidence>
<evidence type="ECO:0000256" key="7">
    <source>
        <dbReference type="ARBA" id="ARBA00022840"/>
    </source>
</evidence>
<comment type="function">
    <text evidence="9 10">The RecF protein is involved in DNA metabolism; it is required for DNA replication and normal SOS inducibility. RecF binds preferentially to single-stranded, linear DNA. It also seems to bind ATP.</text>
</comment>
<evidence type="ECO:0000256" key="8">
    <source>
        <dbReference type="ARBA" id="ARBA00023125"/>
    </source>
</evidence>
<organism evidence="12 13">
    <name type="scientific">Prochlorococcus marinus str. MIT 9116</name>
    <dbReference type="NCBI Taxonomy" id="167544"/>
    <lineage>
        <taxon>Bacteria</taxon>
        <taxon>Bacillati</taxon>
        <taxon>Cyanobacteriota</taxon>
        <taxon>Cyanophyceae</taxon>
        <taxon>Synechococcales</taxon>
        <taxon>Prochlorococcaceae</taxon>
        <taxon>Prochlorococcus</taxon>
    </lineage>
</organism>
<feature type="domain" description="RecF/RecN/SMC N-terminal" evidence="11">
    <location>
        <begin position="30"/>
        <end position="377"/>
    </location>
</feature>
<dbReference type="InterPro" id="IPR018078">
    <property type="entry name" value="DNA-binding_RecF_CS"/>
</dbReference>
<sequence>MPFKFFNFFKDNLNILNLANLINECINKIFLNKLKIKNFRNHKSFEIDLKEQRAIVLGCNGIGKSNLLESIEFISQLKSNRALSDKDLIENDSDMAVVFGQIDFRDDLKLNLFRKGPKRIYVNESILKKQSEIKNYIRSVCFCSNDIDIVRSEPNYRRIWIDKVVSQLEPVYLDLISRFNRLLKQRSHFWRSESFSRKQSSDIVESFDIQMSIISTRIFRRRRRALLKIKPYVEYWHNHLSKSKEQIGINYLSGIQNISPEEEEEEVISKKIAEQLFNQRSIEALTGKCNFGPHRDDIEFLINNISVRKYGSSGQQRTFILALKMAELDLLSKTLNVPPILILDDVLAELDITRQNLLLNSVGKDSQCFISATHLDKFNQSFLGSSQMIHL</sequence>
<evidence type="ECO:0000256" key="3">
    <source>
        <dbReference type="ARBA" id="ARBA00020170"/>
    </source>
</evidence>
<dbReference type="Proteomes" id="UP000030491">
    <property type="component" value="Unassembled WGS sequence"/>
</dbReference>